<evidence type="ECO:0000256" key="2">
    <source>
        <dbReference type="ARBA" id="ARBA00022741"/>
    </source>
</evidence>
<dbReference type="Proteomes" id="UP001239019">
    <property type="component" value="Unassembled WGS sequence"/>
</dbReference>
<dbReference type="Pfam" id="PF12945">
    <property type="entry name" value="PilZNR"/>
    <property type="match status" value="1"/>
</dbReference>
<dbReference type="Pfam" id="PF07238">
    <property type="entry name" value="PilZ"/>
    <property type="match status" value="1"/>
</dbReference>
<evidence type="ECO:0000259" key="4">
    <source>
        <dbReference type="Pfam" id="PF07238"/>
    </source>
</evidence>
<keyword evidence="3" id="KW-0975">Bacterial flagellum</keyword>
<evidence type="ECO:0000313" key="7">
    <source>
        <dbReference type="Proteomes" id="UP001239019"/>
    </source>
</evidence>
<proteinExistence type="predicted"/>
<dbReference type="EMBL" id="JAVDDT010000006">
    <property type="protein sequence ID" value="MDQ2070280.1"/>
    <property type="molecule type" value="Genomic_DNA"/>
</dbReference>
<keyword evidence="2" id="KW-0547">Nucleotide-binding</keyword>
<protein>
    <submittedName>
        <fullName evidence="6">Flagellar brake protein</fullName>
    </submittedName>
</protein>
<dbReference type="InterPro" id="IPR009875">
    <property type="entry name" value="PilZ_domain"/>
</dbReference>
<accession>A0ABU0W8C2</accession>
<organism evidence="6 7">
    <name type="scientific">Natronospira bacteriovora</name>
    <dbReference type="NCBI Taxonomy" id="3069753"/>
    <lineage>
        <taxon>Bacteria</taxon>
        <taxon>Pseudomonadati</taxon>
        <taxon>Pseudomonadota</taxon>
        <taxon>Gammaproteobacteria</taxon>
        <taxon>Natronospirales</taxon>
        <taxon>Natronospiraceae</taxon>
        <taxon>Natronospira</taxon>
    </lineage>
</organism>
<dbReference type="InterPro" id="IPR009926">
    <property type="entry name" value="T3SS_YcgR_PilZN"/>
</dbReference>
<feature type="domain" description="Type III secretion system flagellar brake protein YcgR PilZN" evidence="5">
    <location>
        <begin position="9"/>
        <end position="91"/>
    </location>
</feature>
<dbReference type="Gene3D" id="2.40.10.220">
    <property type="entry name" value="predicted glycosyltransferase like domains"/>
    <property type="match status" value="1"/>
</dbReference>
<keyword evidence="6" id="KW-0282">Flagellum</keyword>
<evidence type="ECO:0000256" key="1">
    <source>
        <dbReference type="ARBA" id="ARBA00022636"/>
    </source>
</evidence>
<dbReference type="RefSeq" id="WP_306728773.1">
    <property type="nucleotide sequence ID" value="NZ_JAVDDT010000006.1"/>
</dbReference>
<keyword evidence="1" id="KW-0973">c-di-GMP</keyword>
<keyword evidence="6" id="KW-0969">Cilium</keyword>
<sequence>MVELALPVGGVLNIQLSRRNNGKRWQARMVGYLEGESLLVTTPRSQGTPVPFYMDDEVTIRYLSGREIHGFTTWVRKVATQPFPYLHLAFPREIERVTIRQEERVNMELPCQFRSLKQPDVQGEGKLLDLSAGGALLATDQALGQIGEEIELAFEVEFAGSKTHIEVGATIRSVKDEERGEEQTRCLHGLQFSDLGEQHRLFVKGFVYESILQQRSS</sequence>
<gene>
    <name evidence="6" type="ORF">RBH19_10350</name>
</gene>
<dbReference type="Gene3D" id="2.30.110.10">
    <property type="entry name" value="Electron Transport, Fmn-binding Protein, Chain A"/>
    <property type="match status" value="1"/>
</dbReference>
<evidence type="ECO:0000259" key="5">
    <source>
        <dbReference type="Pfam" id="PF12945"/>
    </source>
</evidence>
<keyword evidence="7" id="KW-1185">Reference proteome</keyword>
<comment type="caution">
    <text evidence="6">The sequence shown here is derived from an EMBL/GenBank/DDBJ whole genome shotgun (WGS) entry which is preliminary data.</text>
</comment>
<dbReference type="InterPro" id="IPR012349">
    <property type="entry name" value="Split_barrel_FMN-bd"/>
</dbReference>
<evidence type="ECO:0000313" key="6">
    <source>
        <dbReference type="EMBL" id="MDQ2070280.1"/>
    </source>
</evidence>
<feature type="domain" description="PilZ" evidence="4">
    <location>
        <begin position="100"/>
        <end position="207"/>
    </location>
</feature>
<dbReference type="SUPFAM" id="SSF141371">
    <property type="entry name" value="PilZ domain-like"/>
    <property type="match status" value="2"/>
</dbReference>
<evidence type="ECO:0000256" key="3">
    <source>
        <dbReference type="ARBA" id="ARBA00023143"/>
    </source>
</evidence>
<reference evidence="6 7" key="1">
    <citation type="submission" date="2023-08" db="EMBL/GenBank/DDBJ databases">
        <title>Whole-genome sequencing of halo(alkali)philic microorganisms from hypersaline lakes.</title>
        <authorList>
            <person name="Sorokin D.Y."/>
            <person name="Abbas B."/>
            <person name="Merkel A.Y."/>
        </authorList>
    </citation>
    <scope>NUCLEOTIDE SEQUENCE [LARGE SCALE GENOMIC DNA]</scope>
    <source>
        <strain evidence="6 7">AB-CW4</strain>
    </source>
</reference>
<name>A0ABU0W8C2_9GAMM</name>
<keyword evidence="6" id="KW-0966">Cell projection</keyword>